<dbReference type="Proteomes" id="UP000502945">
    <property type="component" value="Chromosome"/>
</dbReference>
<dbReference type="EMBL" id="CP026324">
    <property type="protein sequence ID" value="AUV80162.1"/>
    <property type="molecule type" value="Genomic_DNA"/>
</dbReference>
<organism evidence="13 29">
    <name type="scientific">Helicobacter pylori</name>
    <name type="common">Campylobacter pylori</name>
    <dbReference type="NCBI Taxonomy" id="210"/>
    <lineage>
        <taxon>Bacteria</taxon>
        <taxon>Pseudomonadati</taxon>
        <taxon>Campylobacterota</taxon>
        <taxon>Epsilonproteobacteria</taxon>
        <taxon>Campylobacterales</taxon>
        <taxon>Helicobacteraceae</taxon>
        <taxon>Helicobacter</taxon>
    </lineage>
</organism>
<evidence type="ECO:0000313" key="15">
    <source>
        <dbReference type="EMBL" id="QDY61395.1"/>
    </source>
</evidence>
<evidence type="ECO:0000313" key="26">
    <source>
        <dbReference type="Proteomes" id="UP000037777"/>
    </source>
</evidence>
<evidence type="ECO:0000313" key="32">
    <source>
        <dbReference type="Proteomes" id="UP000254543"/>
    </source>
</evidence>
<evidence type="ECO:0000313" key="36">
    <source>
        <dbReference type="Proteomes" id="UP000288704"/>
    </source>
</evidence>
<dbReference type="PRINTS" id="PR01006">
    <property type="entry name" value="FLGHOOKFLIE"/>
</dbReference>
<reference evidence="9 26" key="2">
    <citation type="submission" date="2015-08" db="EMBL/GenBank/DDBJ databases">
        <title>Comparative genomics of Helicobacter pylori strains.</title>
        <authorList>
            <person name="Kumar N."/>
            <person name="Albert M.J."/>
            <person name="Al-Akbal H.M."/>
            <person name="Ahmed N."/>
        </authorList>
    </citation>
    <scope>NUCLEOTIDE SEQUENCE [LARGE SCALE GENOMIC DNA]</scope>
    <source>
        <strain evidence="9 26">59</strain>
    </source>
</reference>
<dbReference type="EMBL" id="JAVKQK010000008">
    <property type="protein sequence ID" value="MDU9789968.1"/>
    <property type="molecule type" value="Genomic_DNA"/>
</dbReference>
<reference evidence="17 43" key="13">
    <citation type="journal article" date="2020" name="Front. Microbiol.">
        <title>Identification of New Helicobacter pylori Subpopulations in Native Americans and Mestizos From Peru.</title>
        <authorList>
            <person name="Gutierrez-Escobar A.J."/>
            <person name="Velapatino B."/>
            <person name="Borda V."/>
            <person name="Rabkin C.S."/>
            <person name="Tarazona-Santos E."/>
            <person name="Cabrera L."/>
            <person name="Cok J."/>
            <person name="Hooper C.C."/>
            <person name="Jahuira-Arias H."/>
            <person name="Herrera P."/>
            <person name="Noureen M."/>
            <person name="Wang D."/>
            <person name="Romero-Gallo J."/>
            <person name="Tran B."/>
            <person name="Peek R.M. Jr"/>
            <person name="Berg D.E."/>
            <person name="Gilman R.H."/>
            <person name="Camargo M.C."/>
        </authorList>
    </citation>
    <scope>NUCLEOTIDE SEQUENCE [LARGE SCALE GENOMIC DNA]</scope>
    <source>
        <strain evidence="17 43">ASHA-006</strain>
    </source>
</reference>
<dbReference type="Proteomes" id="UP000267086">
    <property type="component" value="Unassembled WGS sequence"/>
</dbReference>
<evidence type="ECO:0000313" key="12">
    <source>
        <dbReference type="EMBL" id="OLR47535.1"/>
    </source>
</evidence>
<dbReference type="SMR" id="A0A024CAB2"/>
<evidence type="ECO:0000313" key="29">
    <source>
        <dbReference type="Proteomes" id="UP000220469"/>
    </source>
</evidence>
<keyword evidence="13" id="KW-0966">Cell projection</keyword>
<dbReference type="Proteomes" id="UP000254543">
    <property type="component" value="Unassembled WGS sequence"/>
</dbReference>
<evidence type="ECO:0000313" key="24">
    <source>
        <dbReference type="EMBL" id="RVZ64327.1"/>
    </source>
</evidence>
<evidence type="ECO:0000313" key="23">
    <source>
        <dbReference type="EMBL" id="RVZ43522.1"/>
    </source>
</evidence>
<dbReference type="EMBL" id="CP024948">
    <property type="protein sequence ID" value="QDY61395.1"/>
    <property type="molecule type" value="Genomic_DNA"/>
</dbReference>
<keyword evidence="3 4" id="KW-0975">Bacterial flagellum</keyword>
<evidence type="ECO:0000313" key="8">
    <source>
        <dbReference type="EMBL" id="AUV80162.1"/>
    </source>
</evidence>
<dbReference type="GO" id="GO:0005198">
    <property type="term" value="F:structural molecule activity"/>
    <property type="evidence" value="ECO:0007669"/>
    <property type="project" value="UniProtKB-UniRule"/>
</dbReference>
<dbReference type="InterPro" id="IPR001624">
    <property type="entry name" value="FliE"/>
</dbReference>
<evidence type="ECO:0000256" key="5">
    <source>
        <dbReference type="NCBIfam" id="TIGR00205"/>
    </source>
</evidence>
<dbReference type="Proteomes" id="UP000288766">
    <property type="component" value="Unassembled WGS sequence"/>
</dbReference>
<dbReference type="Proteomes" id="UP000275263">
    <property type="component" value="Unassembled WGS sequence"/>
</dbReference>
<evidence type="ECO:0000313" key="18">
    <source>
        <dbReference type="EMBL" id="RKV32316.1"/>
    </source>
</evidence>
<evidence type="ECO:0000256" key="3">
    <source>
        <dbReference type="ARBA" id="ARBA00023143"/>
    </source>
</evidence>
<evidence type="ECO:0000313" key="20">
    <source>
        <dbReference type="EMBL" id="RPF72875.1"/>
    </source>
</evidence>
<dbReference type="Proteomes" id="UP000186621">
    <property type="component" value="Unassembled WGS sequence"/>
</dbReference>
<reference evidence="10" key="16">
    <citation type="submission" date="2023-08" db="EMBL/GenBank/DDBJ databases">
        <title>First insite into the whole-genome sequence variations in clarithromycin resistant Helicobacter pylori clinical isolates in Russia.</title>
        <authorList>
            <person name="Starkova D.A."/>
            <person name="Svarval A.V."/>
            <person name="Polev D.E."/>
            <person name="Saitova A.T."/>
            <person name="Gladyshev N.S."/>
            <person name="Egorova S.A."/>
        </authorList>
    </citation>
    <scope>NUCLEOTIDE SEQUENCE</scope>
    <source>
        <strain evidence="10">HP96</strain>
    </source>
</reference>
<evidence type="ECO:0000313" key="22">
    <source>
        <dbReference type="EMBL" id="RVZ35986.1"/>
    </source>
</evidence>
<proteinExistence type="inferred from homology"/>
<evidence type="ECO:0000313" key="43">
    <source>
        <dbReference type="Proteomes" id="UP000662764"/>
    </source>
</evidence>
<dbReference type="Proteomes" id="UP000288704">
    <property type="component" value="Unassembled WGS sequence"/>
</dbReference>
<evidence type="ECO:0000256" key="2">
    <source>
        <dbReference type="ARBA" id="ARBA00009272"/>
    </source>
</evidence>
<keyword evidence="13" id="KW-0969">Cilium</keyword>
<evidence type="ECO:0000313" key="40">
    <source>
        <dbReference type="Proteomes" id="UP000320851"/>
    </source>
</evidence>
<comment type="subcellular location">
    <subcellularLocation>
        <location evidence="1 4">Bacterial flagellum basal body</location>
    </subcellularLocation>
</comment>
<evidence type="ECO:0000313" key="31">
    <source>
        <dbReference type="Proteomes" id="UP000236568"/>
    </source>
</evidence>
<evidence type="ECO:0000313" key="13">
    <source>
        <dbReference type="EMBL" id="PDW30100.1"/>
    </source>
</evidence>
<dbReference type="RefSeq" id="WP_001147918.1">
    <property type="nucleotide sequence ID" value="NZ_AP017329.1"/>
</dbReference>
<reference evidence="25 32" key="9">
    <citation type="submission" date="2018-06" db="EMBL/GenBank/DDBJ databases">
        <authorList>
            <consortium name="Pathogen Informatics"/>
            <person name="Doyle S."/>
        </authorList>
    </citation>
    <scope>NUCLEOTIDE SEQUENCE [LARGE SCALE GENOMIC DNA]</scope>
    <source>
        <strain evidence="25 32">NCTC13338</strain>
    </source>
</reference>
<dbReference type="EMBL" id="CP051511">
    <property type="protein sequence ID" value="QQX00165.1"/>
    <property type="molecule type" value="Genomic_DNA"/>
</dbReference>
<evidence type="ECO:0000256" key="1">
    <source>
        <dbReference type="ARBA" id="ARBA00004117"/>
    </source>
</evidence>
<evidence type="ECO:0000313" key="9">
    <source>
        <dbReference type="EMBL" id="KOS34273.1"/>
    </source>
</evidence>
<reference evidence="15 40" key="12">
    <citation type="journal article" date="2019" name="Sci. Rep.">
        <title>Evolutionary mechanism leading to the multi-cagA genotype in Helicobacter pylori.</title>
        <authorList>
            <person name="Su H."/>
            <person name="Tissera K."/>
            <person name="Jang S."/>
            <person name="Choi Y.H."/>
            <person name="Kim A."/>
            <person name="Cho Y.J."/>
            <person name="Li M."/>
            <person name="Gunawardhana N."/>
            <person name="Merrell D.S."/>
            <person name="Ge L."/>
            <person name="Cha J.H."/>
        </authorList>
    </citation>
    <scope>NUCLEOTIDE SEQUENCE [LARGE SCALE GENOMIC DNA]</scope>
    <source>
        <strain evidence="15 40">B140</strain>
    </source>
</reference>
<evidence type="ECO:0000313" key="27">
    <source>
        <dbReference type="Proteomes" id="UP000078049"/>
    </source>
</evidence>
<dbReference type="Proteomes" id="UP000320851">
    <property type="component" value="Chromosome"/>
</dbReference>
<evidence type="ECO:0000313" key="11">
    <source>
        <dbReference type="EMBL" id="MUV09786.1"/>
    </source>
</evidence>
<evidence type="ECO:0000313" key="7">
    <source>
        <dbReference type="EMBL" id="ANH47430.1"/>
    </source>
</evidence>
<dbReference type="Proteomes" id="UP000220469">
    <property type="component" value="Unassembled WGS sequence"/>
</dbReference>
<dbReference type="PANTHER" id="PTHR34653:SF1">
    <property type="entry name" value="FLAGELLAR HOOK-BASAL BODY COMPLEX PROTEIN FLIE"/>
    <property type="match status" value="1"/>
</dbReference>
<feature type="region of interest" description="Disordered" evidence="6">
    <location>
        <begin position="1"/>
        <end position="38"/>
    </location>
</feature>
<dbReference type="Proteomes" id="UP000289024">
    <property type="component" value="Unassembled WGS sequence"/>
</dbReference>
<dbReference type="Proteomes" id="UP000078049">
    <property type="component" value="Chromosome"/>
</dbReference>
<evidence type="ECO:0000313" key="10">
    <source>
        <dbReference type="EMBL" id="MDU9789968.1"/>
    </source>
</evidence>
<evidence type="ECO:0000313" key="33">
    <source>
        <dbReference type="Proteomes" id="UP000267086"/>
    </source>
</evidence>
<dbReference type="Proteomes" id="UP000460877">
    <property type="component" value="Unassembled WGS sequence"/>
</dbReference>
<reference evidence="8 31" key="6">
    <citation type="submission" date="2018-01" db="EMBL/GenBank/DDBJ databases">
        <authorList>
            <person name="Morgan R.D."/>
        </authorList>
    </citation>
    <scope>NUCLEOTIDE SEQUENCE [LARGE SCALE GENOMIC DNA]</scope>
    <source>
        <strain evidence="8 31">26695-dRdM2</strain>
    </source>
</reference>
<dbReference type="EMBL" id="CP053396">
    <property type="protein sequence ID" value="QJW43032.1"/>
    <property type="molecule type" value="Genomic_DNA"/>
</dbReference>
<comment type="similarity">
    <text evidence="2 4">Belongs to the FliE family.</text>
</comment>
<dbReference type="Proteomes" id="UP000276972">
    <property type="component" value="Unassembled WGS sequence"/>
</dbReference>
<evidence type="ECO:0000313" key="16">
    <source>
        <dbReference type="EMBL" id="QJW43032.1"/>
    </source>
</evidence>
<dbReference type="Proteomes" id="UP000037777">
    <property type="component" value="Unassembled WGS sequence"/>
</dbReference>
<name>A0A024CAB2_HELPX</name>
<evidence type="ECO:0000313" key="34">
    <source>
        <dbReference type="Proteomes" id="UP000275263"/>
    </source>
</evidence>
<dbReference type="EMBL" id="UGHQ01000001">
    <property type="protein sequence ID" value="STO83400.1"/>
    <property type="molecule type" value="Genomic_DNA"/>
</dbReference>
<dbReference type="EMBL" id="RPFT01000002">
    <property type="protein sequence ID" value="RPF68921.1"/>
    <property type="molecule type" value="Genomic_DNA"/>
</dbReference>
<dbReference type="EMBL" id="MBIN01000001">
    <property type="protein sequence ID" value="PDX09802.1"/>
    <property type="molecule type" value="Genomic_DNA"/>
</dbReference>
<dbReference type="EMBL" id="QEGO01000001">
    <property type="protein sequence ID" value="RKV32316.1"/>
    <property type="molecule type" value="Genomic_DNA"/>
</dbReference>
<reference evidence="36 37" key="10">
    <citation type="submission" date="2018-10" db="EMBL/GenBank/DDBJ databases">
        <title>Genetic determinants and prediction of antibiotic resistance phenotypes in Helicobacter pylori.</title>
        <authorList>
            <person name="Wagner K."/>
        </authorList>
    </citation>
    <scope>NUCLEOTIDE SEQUENCE [LARGE SCALE GENOMIC DNA]</scope>
    <source>
        <strain evidence="24 36">ZH117</strain>
        <strain evidence="21 37">ZH15</strain>
        <strain evidence="23 38">ZH70</strain>
        <strain evidence="22 39">ZH97</strain>
    </source>
</reference>
<evidence type="ECO:0000256" key="4">
    <source>
        <dbReference type="HAMAP-Rule" id="MF_00724"/>
    </source>
</evidence>
<dbReference type="PANTHER" id="PTHR34653">
    <property type="match status" value="1"/>
</dbReference>
<dbReference type="EMBL" id="RPFP01000001">
    <property type="protein sequence ID" value="RPF72875.1"/>
    <property type="molecule type" value="Genomic_DNA"/>
</dbReference>
<dbReference type="EMBL" id="LIXH01000012">
    <property type="protein sequence ID" value="KOS34273.1"/>
    <property type="molecule type" value="Genomic_DNA"/>
</dbReference>
<dbReference type="EMBL" id="MJMX01000020">
    <property type="protein sequence ID" value="OLR47535.1"/>
    <property type="molecule type" value="Genomic_DNA"/>
</dbReference>
<evidence type="ECO:0000313" key="30">
    <source>
        <dbReference type="Proteomes" id="UP000220501"/>
    </source>
</evidence>
<dbReference type="GO" id="GO:0003774">
    <property type="term" value="F:cytoskeletal motor activity"/>
    <property type="evidence" value="ECO:0007669"/>
    <property type="project" value="InterPro"/>
</dbReference>
<dbReference type="EMBL" id="MBGM01000001">
    <property type="protein sequence ID" value="PDW30100.1"/>
    <property type="molecule type" value="Genomic_DNA"/>
</dbReference>
<evidence type="ECO:0000313" key="42">
    <source>
        <dbReference type="Proteomes" id="UP000502945"/>
    </source>
</evidence>
<dbReference type="Proteomes" id="UP001262343">
    <property type="component" value="Unassembled WGS sequence"/>
</dbReference>
<dbReference type="GO" id="GO:0071973">
    <property type="term" value="P:bacterial-type flagellum-dependent cell motility"/>
    <property type="evidence" value="ECO:0007669"/>
    <property type="project" value="InterPro"/>
</dbReference>
<reference evidence="8 31" key="7">
    <citation type="submission" date="2018-02" db="EMBL/GenBank/DDBJ databases">
        <title>N4-cytosine DNA methylation regulates transcription and pathogenesis in Helicobacter pylori.</title>
        <authorList>
            <person name="Kumar S."/>
            <person name="Karmakar B.C."/>
            <person name="Nagarajan D."/>
            <person name="Mukhopadhyay A.K."/>
            <person name="Rao D.N."/>
        </authorList>
    </citation>
    <scope>NUCLEOTIDE SEQUENCE [LARGE SCALE GENOMIC DNA]</scope>
    <source>
        <strain evidence="8 31">26695-dRdM2</strain>
    </source>
</reference>
<evidence type="ECO:0000313" key="19">
    <source>
        <dbReference type="EMBL" id="RPF68921.1"/>
    </source>
</evidence>
<reference evidence="16 42" key="15">
    <citation type="submission" date="2020-05" db="EMBL/GenBank/DDBJ databases">
        <title>Proteome, Transcriptome, Methylome of different strains of Helicobacter pylori.</title>
        <authorList>
            <person name="Butenko I."/>
            <person name="Fedorov D."/>
            <person name="Babenko V."/>
            <person name="Manolov A."/>
            <person name="Boldyreva D."/>
            <person name="Klimina K."/>
            <person name="Veselovski V."/>
            <person name="Malahova M."/>
            <person name="Semashko T."/>
            <person name="Semenov I."/>
            <person name="Govorun V."/>
        </authorList>
    </citation>
    <scope>NUCLEOTIDE SEQUENCE [LARGE SCALE GENOMIC DNA]</scope>
    <source>
        <strain evidence="16 42">HPY</strain>
    </source>
</reference>
<evidence type="ECO:0000313" key="14">
    <source>
        <dbReference type="EMBL" id="PDX09802.1"/>
    </source>
</evidence>
<dbReference type="Proteomes" id="UP000236568">
    <property type="component" value="Chromosome"/>
</dbReference>
<feature type="compositionally biased region" description="Basic and acidic residues" evidence="6">
    <location>
        <begin position="19"/>
        <end position="38"/>
    </location>
</feature>
<evidence type="ECO:0000313" key="25">
    <source>
        <dbReference type="EMBL" id="STO83400.1"/>
    </source>
</evidence>
<reference evidence="19 35" key="11">
    <citation type="submission" date="2018-11" db="EMBL/GenBank/DDBJ databases">
        <authorList>
            <person name="Gutierrez A.J."/>
            <person name="Bravo M."/>
        </authorList>
    </citation>
    <scope>NUCLEOTIDE SEQUENCE</scope>
    <source>
        <strain evidence="19">1057</strain>
        <strain evidence="20 35">22388</strain>
    </source>
</reference>
<dbReference type="EMBL" id="RJHK01000002">
    <property type="protein sequence ID" value="RVZ35986.1"/>
    <property type="molecule type" value="Genomic_DNA"/>
</dbReference>
<keyword evidence="13" id="KW-0282">Flagellum</keyword>
<evidence type="ECO:0000313" key="28">
    <source>
        <dbReference type="Proteomes" id="UP000186621"/>
    </source>
</evidence>
<evidence type="ECO:0000313" key="38">
    <source>
        <dbReference type="Proteomes" id="UP000289022"/>
    </source>
</evidence>
<dbReference type="AlphaFoldDB" id="A0A024CAB2"/>
<dbReference type="HAMAP" id="MF_00724">
    <property type="entry name" value="FliE"/>
    <property type="match status" value="1"/>
</dbReference>
<dbReference type="EMBL" id="RJIC01000003">
    <property type="protein sequence ID" value="RVZ64327.1"/>
    <property type="molecule type" value="Genomic_DNA"/>
</dbReference>
<dbReference type="EMBL" id="CP011485">
    <property type="protein sequence ID" value="ANH47430.1"/>
    <property type="molecule type" value="Genomic_DNA"/>
</dbReference>
<sequence length="109" mass="12196">MQAIHNDKSLLSPFSELNTDNRTKREESGSTFKEQKGGEFSKLLKQSINELNNTQEQSDKALADMATGQIKDLHQAAIAIGKAETSMKLMLEVRNKAISAYKELLRTQI</sequence>
<evidence type="ECO:0000313" key="17">
    <source>
        <dbReference type="EMBL" id="QQX00165.1"/>
    </source>
</evidence>
<accession>A0A024CAB2</accession>
<reference evidence="7 27" key="1">
    <citation type="submission" date="2014-04" db="EMBL/GenBank/DDBJ databases">
        <title>Detecting global and local adaptation in a worldwide sample of Helicobacter pylori genomes.</title>
        <authorList>
            <person name="Montano V."/>
            <person name="Didelot X."/>
            <person name="Foll M."/>
            <person name="Linz B."/>
            <person name="Reinhardt R."/>
            <person name="Suerbaum S."/>
            <person name="Moodley Y."/>
            <person name="Jensen J.D."/>
        </authorList>
    </citation>
    <scope>NUCLEOTIDE SEQUENCE [LARGE SCALE GENOMIC DNA]</scope>
    <source>
        <strain evidence="27">ausabrJ05</strain>
        <strain evidence="7">AusabrJ05</strain>
    </source>
</reference>
<dbReference type="EMBL" id="RJEO01000001">
    <property type="protein sequence ID" value="RVY30427.1"/>
    <property type="molecule type" value="Genomic_DNA"/>
</dbReference>
<dbReference type="Pfam" id="PF02049">
    <property type="entry name" value="FliE"/>
    <property type="match status" value="1"/>
</dbReference>
<evidence type="ECO:0000313" key="21">
    <source>
        <dbReference type="EMBL" id="RVY30427.1"/>
    </source>
</evidence>
<evidence type="ECO:0000256" key="6">
    <source>
        <dbReference type="SAM" id="MobiDB-lite"/>
    </source>
</evidence>
<evidence type="ECO:0000313" key="41">
    <source>
        <dbReference type="Proteomes" id="UP000460877"/>
    </source>
</evidence>
<evidence type="ECO:0000313" key="37">
    <source>
        <dbReference type="Proteomes" id="UP000288766"/>
    </source>
</evidence>
<dbReference type="EMBL" id="RJGP01000018">
    <property type="protein sequence ID" value="RVZ43522.1"/>
    <property type="molecule type" value="Genomic_DNA"/>
</dbReference>
<dbReference type="OMA" id="HETMIAV"/>
<evidence type="ECO:0000313" key="35">
    <source>
        <dbReference type="Proteomes" id="UP000276972"/>
    </source>
</evidence>
<dbReference type="Proteomes" id="UP000220501">
    <property type="component" value="Unassembled WGS sequence"/>
</dbReference>
<reference evidence="19 34" key="4">
    <citation type="journal article" date="2017" name="Gut Pathog.">
        <title>Mycobacterium avium subsp. paratuberculosis and associated risk factors for inflammatory bowel disease in Iranian patients.</title>
        <authorList>
            <person name="Zamani S."/>
            <person name="Zali M.R."/>
            <person name="Aghdaei H.A."/>
            <person name="Sechi L.A."/>
            <person name="Niegowska M."/>
            <person name="Caggiu E."/>
            <person name="Keshavarz R."/>
            <person name="Mosavari N."/>
            <person name="Feizabadi M.M."/>
        </authorList>
    </citation>
    <scope>NUCLEOTIDE SEQUENCE [LARGE SCALE GENOMIC DNA]</scope>
    <source>
        <strain evidence="19 34">1057</strain>
    </source>
</reference>
<evidence type="ECO:0000313" key="39">
    <source>
        <dbReference type="Proteomes" id="UP000289024"/>
    </source>
</evidence>
<dbReference type="Proteomes" id="UP000289022">
    <property type="component" value="Unassembled WGS sequence"/>
</dbReference>
<dbReference type="eggNOG" id="COG1677">
    <property type="taxonomic scope" value="Bacteria"/>
</dbReference>
<reference evidence="29 30" key="5">
    <citation type="journal article" date="2017" name="Gut Pathog.">
        <title>Phylogenomics of Colombian Helicobacter pylori isolates.</title>
        <authorList>
            <person name="Gutierrez-Escobar A.J."/>
            <person name="Trujillo E."/>
            <person name="Acevedo O."/>
            <person name="Bravo M.M."/>
        </authorList>
    </citation>
    <scope>NUCLEOTIDE SEQUENCE [LARGE SCALE GENOMIC DNA]</scope>
    <source>
        <strain evidence="14 30">22366</strain>
        <strain evidence="13 29">3076</strain>
    </source>
</reference>
<reference evidence="11 41" key="14">
    <citation type="journal article" date="2020" name="J. Clin. Microbiol.">
        <title>Helicobacter pylori infections in the Bronx, New York: Surveying Antibiotic Susceptibility and Strain Lineage by Whole-genome Sequencing.</title>
        <authorList>
            <person name="Saranathan R."/>
            <person name="Levi M.H."/>
            <person name="Wattam A.R."/>
            <person name="Malek A."/>
            <person name="Asare E."/>
            <person name="Behin D.S."/>
            <person name="Pan D.H."/>
            <person name="Jacobs W.R."/>
            <person name="Szymczak W.A."/>
        </authorList>
    </citation>
    <scope>NUCLEOTIDE SEQUENCE [LARGE SCALE GENOMIC DNA]</scope>
    <source>
        <strain evidence="11 41">MHP10</strain>
    </source>
</reference>
<protein>
    <recommendedName>
        <fullName evidence="4 5">Flagellar hook-basal body complex protein FliE</fullName>
    </recommendedName>
</protein>
<reference evidence="12 28" key="3">
    <citation type="submission" date="2016-09" db="EMBL/GenBank/DDBJ databases">
        <authorList>
            <person name="Capua I."/>
            <person name="De Benedictis P."/>
            <person name="Joannis T."/>
            <person name="Lombin L.H."/>
            <person name="Cattoli G."/>
        </authorList>
    </citation>
    <scope>NUCLEOTIDE SEQUENCE [LARGE SCALE GENOMIC DNA]</scope>
    <source>
        <strain evidence="12 28">132A</strain>
    </source>
</reference>
<dbReference type="PATRIC" id="fig|1111674.3.peg.346"/>
<dbReference type="NCBIfam" id="TIGR00205">
    <property type="entry name" value="fliE"/>
    <property type="match status" value="1"/>
</dbReference>
<gene>
    <name evidence="4 10" type="primary">fliE</name>
    <name evidence="7" type="ORF">AA973_06455</name>
    <name evidence="9" type="ORF">AM496_02370</name>
    <name evidence="14" type="ORF">BB406_00690</name>
    <name evidence="13" type="ORF">BB451_00205</name>
    <name evidence="12" type="ORF">BIZ48_02285</name>
    <name evidence="8" type="ORF">C2842_08085</name>
    <name evidence="15" type="ORF">CV728_08090</name>
    <name evidence="18" type="ORF">DD751_00215</name>
    <name evidence="23" type="ORF">EC518_01055</name>
    <name evidence="22" type="ORF">EC547_01360</name>
    <name evidence="24" type="ORF">EC574_02675</name>
    <name evidence="21" type="ORF">ECC12_00765</name>
    <name evidence="20" type="ORF">EGV97_00030</name>
    <name evidence="19" type="ORF">EGW01_01335</name>
    <name evidence="11" type="ORF">F7218_02580</name>
    <name evidence="17" type="ORF">HGK51_07660</name>
    <name evidence="16" type="ORF">HK440_00765</name>
    <name evidence="25" type="ORF">NCTC13338_01536</name>
    <name evidence="10" type="ORF">RGC53_03840</name>
</gene>
<dbReference type="Proteomes" id="UP000662764">
    <property type="component" value="Chromosome"/>
</dbReference>
<dbReference type="EMBL" id="WAEA01000002">
    <property type="protein sequence ID" value="MUV09786.1"/>
    <property type="molecule type" value="Genomic_DNA"/>
</dbReference>
<reference evidence="18 33" key="8">
    <citation type="submission" date="2018-04" db="EMBL/GenBank/DDBJ databases">
        <title>Complete genome sequences of Helicobacter pylori.</title>
        <authorList>
            <person name="Palau M."/>
            <person name="Minana-Galbis D."/>
        </authorList>
    </citation>
    <scope>NUCLEOTIDE SEQUENCE [LARGE SCALE GENOMIC DNA]</scope>
    <source>
        <strain evidence="18 33">B712A</strain>
    </source>
</reference>
<dbReference type="GO" id="GO:0009425">
    <property type="term" value="C:bacterial-type flagellum basal body"/>
    <property type="evidence" value="ECO:0007669"/>
    <property type="project" value="UniProtKB-SubCell"/>
</dbReference>